<dbReference type="InterPro" id="IPR006016">
    <property type="entry name" value="UspA"/>
</dbReference>
<dbReference type="InterPro" id="IPR014729">
    <property type="entry name" value="Rossmann-like_a/b/a_fold"/>
</dbReference>
<gene>
    <name evidence="4" type="ORF">E0H73_30200</name>
</gene>
<name>A0A4R0KI52_9ACTN</name>
<feature type="domain" description="UspA" evidence="3">
    <location>
        <begin position="28"/>
        <end position="152"/>
    </location>
</feature>
<dbReference type="PANTHER" id="PTHR46268:SF6">
    <property type="entry name" value="UNIVERSAL STRESS PROTEIN UP12"/>
    <property type="match status" value="1"/>
</dbReference>
<dbReference type="EMBL" id="SJKB01000010">
    <property type="protein sequence ID" value="TCC57638.1"/>
    <property type="molecule type" value="Genomic_DNA"/>
</dbReference>
<evidence type="ECO:0000259" key="3">
    <source>
        <dbReference type="Pfam" id="PF00582"/>
    </source>
</evidence>
<dbReference type="OrthoDB" id="3822402at2"/>
<reference evidence="4 5" key="1">
    <citation type="submission" date="2019-02" db="EMBL/GenBank/DDBJ databases">
        <title>Kribbella capetownensis sp. nov. and Kribbella speibonae sp. nov., isolated from soil.</title>
        <authorList>
            <person name="Curtis S.M."/>
            <person name="Norton I."/>
            <person name="Everest G.J."/>
            <person name="Meyers P.R."/>
        </authorList>
    </citation>
    <scope>NUCLEOTIDE SEQUENCE [LARGE SCALE GENOMIC DNA]</scope>
    <source>
        <strain evidence="4 5">NRRL B-24813</strain>
    </source>
</reference>
<feature type="region of interest" description="Disordered" evidence="2">
    <location>
        <begin position="1"/>
        <end position="27"/>
    </location>
</feature>
<dbReference type="Pfam" id="PF00582">
    <property type="entry name" value="Usp"/>
    <property type="match status" value="1"/>
</dbReference>
<dbReference type="SUPFAM" id="SSF52402">
    <property type="entry name" value="Adenine nucleotide alpha hydrolases-like"/>
    <property type="match status" value="2"/>
</dbReference>
<sequence>MKLFRGRQGAEAAAGRTSAPAAGPDNGPVVVLVDEHTTDLDALEWAAAEAAARGSELRIVYTFRFPRLLDPVGNPTVDLQARESAEDVVTVAVRRARRIAPDLRIRTHVFPGRQVTALVTEARESDKALIVLGHGRRSRLERTLTRRLARSTTASLAVIGLSKRGAVGPSAGRVVVGVDDNGGPPAALGFAFRAARRRGTGLTVVHAAASSRRRSVEDAVQIWRMAYPEVHVQWDFTRGPIDSAVLAESPAAALTVLGADRHGWLRRVVRGSASYNVLRLARGPVVMVGAATV</sequence>
<evidence type="ECO:0000313" key="5">
    <source>
        <dbReference type="Proteomes" id="UP000291144"/>
    </source>
</evidence>
<proteinExistence type="inferred from homology"/>
<keyword evidence="5" id="KW-1185">Reference proteome</keyword>
<comment type="similarity">
    <text evidence="1">Belongs to the universal stress protein A family.</text>
</comment>
<dbReference type="AlphaFoldDB" id="A0A4R0KI52"/>
<protein>
    <submittedName>
        <fullName evidence="4">Universal stress protein</fullName>
    </submittedName>
</protein>
<evidence type="ECO:0000313" key="4">
    <source>
        <dbReference type="EMBL" id="TCC57638.1"/>
    </source>
</evidence>
<dbReference type="PANTHER" id="PTHR46268">
    <property type="entry name" value="STRESS RESPONSE PROTEIN NHAX"/>
    <property type="match status" value="1"/>
</dbReference>
<evidence type="ECO:0000256" key="1">
    <source>
        <dbReference type="ARBA" id="ARBA00008791"/>
    </source>
</evidence>
<evidence type="ECO:0000256" key="2">
    <source>
        <dbReference type="SAM" id="MobiDB-lite"/>
    </source>
</evidence>
<accession>A0A4R0KI52</accession>
<organism evidence="4 5">
    <name type="scientific">Kribbella pittospori</name>
    <dbReference type="NCBI Taxonomy" id="722689"/>
    <lineage>
        <taxon>Bacteria</taxon>
        <taxon>Bacillati</taxon>
        <taxon>Actinomycetota</taxon>
        <taxon>Actinomycetes</taxon>
        <taxon>Propionibacteriales</taxon>
        <taxon>Kribbellaceae</taxon>
        <taxon>Kribbella</taxon>
    </lineage>
</organism>
<feature type="compositionally biased region" description="Low complexity" evidence="2">
    <location>
        <begin position="1"/>
        <end position="23"/>
    </location>
</feature>
<dbReference type="Gene3D" id="3.40.50.620">
    <property type="entry name" value="HUPs"/>
    <property type="match status" value="2"/>
</dbReference>
<dbReference type="RefSeq" id="WP_131361987.1">
    <property type="nucleotide sequence ID" value="NZ_SJKB01000010.1"/>
</dbReference>
<comment type="caution">
    <text evidence="4">The sequence shown here is derived from an EMBL/GenBank/DDBJ whole genome shotgun (WGS) entry which is preliminary data.</text>
</comment>
<dbReference type="Proteomes" id="UP000291144">
    <property type="component" value="Unassembled WGS sequence"/>
</dbReference>